<dbReference type="InterPro" id="IPR050452">
    <property type="entry name" value="Metacaspase"/>
</dbReference>
<dbReference type="EMBL" id="KV419399">
    <property type="protein sequence ID" value="KZS96439.1"/>
    <property type="molecule type" value="Genomic_DNA"/>
</dbReference>
<evidence type="ECO:0000259" key="3">
    <source>
        <dbReference type="Pfam" id="PF00656"/>
    </source>
</evidence>
<feature type="domain" description="Peptidase C14 caspase" evidence="3">
    <location>
        <begin position="54"/>
        <end position="234"/>
    </location>
</feature>
<keyword evidence="5" id="KW-1185">Reference proteome</keyword>
<evidence type="ECO:0000256" key="2">
    <source>
        <dbReference type="SAM" id="MobiDB-lite"/>
    </source>
</evidence>
<name>A0A164XZL5_9AGAM</name>
<accession>A0A164XZL5</accession>
<proteinExistence type="inferred from homology"/>
<dbReference type="Gene3D" id="3.40.50.12660">
    <property type="match status" value="1"/>
</dbReference>
<gene>
    <name evidence="4" type="ORF">SISNIDRAFT_451168</name>
</gene>
<evidence type="ECO:0000313" key="4">
    <source>
        <dbReference type="EMBL" id="KZS96439.1"/>
    </source>
</evidence>
<evidence type="ECO:0000256" key="1">
    <source>
        <dbReference type="ARBA" id="ARBA00009005"/>
    </source>
</evidence>
<evidence type="ECO:0000313" key="5">
    <source>
        <dbReference type="Proteomes" id="UP000076722"/>
    </source>
</evidence>
<organism evidence="4 5">
    <name type="scientific">Sistotremastrum niveocremeum HHB9708</name>
    <dbReference type="NCBI Taxonomy" id="1314777"/>
    <lineage>
        <taxon>Eukaryota</taxon>
        <taxon>Fungi</taxon>
        <taxon>Dikarya</taxon>
        <taxon>Basidiomycota</taxon>
        <taxon>Agaricomycotina</taxon>
        <taxon>Agaricomycetes</taxon>
        <taxon>Sistotremastrales</taxon>
        <taxon>Sistotremastraceae</taxon>
        <taxon>Sertulicium</taxon>
        <taxon>Sertulicium niveocremeum</taxon>
    </lineage>
</organism>
<dbReference type="GO" id="GO:0005737">
    <property type="term" value="C:cytoplasm"/>
    <property type="evidence" value="ECO:0007669"/>
    <property type="project" value="TreeGrafter"/>
</dbReference>
<comment type="similarity">
    <text evidence="1">Belongs to the peptidase C14B family.</text>
</comment>
<dbReference type="OrthoDB" id="3223806at2759"/>
<dbReference type="PANTHER" id="PTHR48104">
    <property type="entry name" value="METACASPASE-4"/>
    <property type="match status" value="1"/>
</dbReference>
<dbReference type="PANTHER" id="PTHR48104:SF30">
    <property type="entry name" value="METACASPASE-1"/>
    <property type="match status" value="1"/>
</dbReference>
<dbReference type="Pfam" id="PF00656">
    <property type="entry name" value="Peptidase_C14"/>
    <property type="match status" value="1"/>
</dbReference>
<dbReference type="GO" id="GO:0004197">
    <property type="term" value="F:cysteine-type endopeptidase activity"/>
    <property type="evidence" value="ECO:0007669"/>
    <property type="project" value="InterPro"/>
</dbReference>
<sequence length="242" mass="27232">MPALPASSILSQPPPVDSAKPPNDESDVNVRRGPSSVWFRKRPARNVEDRPPIKRALLIAFNYENRKEEGWALQTNEDAVRVADLLKRRFGYLEENIKRITDRQEQAEALHSRVTVRRELLNFVSGVRPGDQLFFYFAGHGDQVANFTGTETDDHDEEICTPTHDFDPPVWPPTAPIDRLEEGLRDDELKDDSHLSAFSKATGKLKDNILHKILVRKLPAGCRLTALIDACNSGTMLGTLLL</sequence>
<feature type="region of interest" description="Disordered" evidence="2">
    <location>
        <begin position="1"/>
        <end position="34"/>
    </location>
</feature>
<dbReference type="Proteomes" id="UP000076722">
    <property type="component" value="Unassembled WGS sequence"/>
</dbReference>
<dbReference type="InterPro" id="IPR011600">
    <property type="entry name" value="Pept_C14_caspase"/>
</dbReference>
<reference evidence="4 5" key="1">
    <citation type="journal article" date="2016" name="Mol. Biol. Evol.">
        <title>Comparative Genomics of Early-Diverging Mushroom-Forming Fungi Provides Insights into the Origins of Lignocellulose Decay Capabilities.</title>
        <authorList>
            <person name="Nagy L.G."/>
            <person name="Riley R."/>
            <person name="Tritt A."/>
            <person name="Adam C."/>
            <person name="Daum C."/>
            <person name="Floudas D."/>
            <person name="Sun H."/>
            <person name="Yadav J.S."/>
            <person name="Pangilinan J."/>
            <person name="Larsson K.H."/>
            <person name="Matsuura K."/>
            <person name="Barry K."/>
            <person name="Labutti K."/>
            <person name="Kuo R."/>
            <person name="Ohm R.A."/>
            <person name="Bhattacharya S.S."/>
            <person name="Shirouzu T."/>
            <person name="Yoshinaga Y."/>
            <person name="Martin F.M."/>
            <person name="Grigoriev I.V."/>
            <person name="Hibbett D.S."/>
        </authorList>
    </citation>
    <scope>NUCLEOTIDE SEQUENCE [LARGE SCALE GENOMIC DNA]</scope>
    <source>
        <strain evidence="4 5">HHB9708</strain>
    </source>
</reference>
<protein>
    <recommendedName>
        <fullName evidence="3">Peptidase C14 caspase domain-containing protein</fullName>
    </recommendedName>
</protein>
<dbReference type="GO" id="GO:0006508">
    <property type="term" value="P:proteolysis"/>
    <property type="evidence" value="ECO:0007669"/>
    <property type="project" value="InterPro"/>
</dbReference>
<dbReference type="AlphaFoldDB" id="A0A164XZL5"/>